<proteinExistence type="predicted"/>
<protein>
    <submittedName>
        <fullName evidence="2">Uncharacterized protein</fullName>
    </submittedName>
</protein>
<dbReference type="EMBL" id="NNAY01000135">
    <property type="protein sequence ID" value="OXU30647.1"/>
    <property type="molecule type" value="Genomic_DNA"/>
</dbReference>
<name>A0A232FJZ9_9HYME</name>
<evidence type="ECO:0000256" key="1">
    <source>
        <dbReference type="SAM" id="MobiDB-lite"/>
    </source>
</evidence>
<feature type="compositionally biased region" description="Basic and acidic residues" evidence="1">
    <location>
        <begin position="7"/>
        <end position="20"/>
    </location>
</feature>
<evidence type="ECO:0000313" key="3">
    <source>
        <dbReference type="Proteomes" id="UP000215335"/>
    </source>
</evidence>
<dbReference type="Proteomes" id="UP000215335">
    <property type="component" value="Unassembled WGS sequence"/>
</dbReference>
<organism evidence="2 3">
    <name type="scientific">Trichomalopsis sarcophagae</name>
    <dbReference type="NCBI Taxonomy" id="543379"/>
    <lineage>
        <taxon>Eukaryota</taxon>
        <taxon>Metazoa</taxon>
        <taxon>Ecdysozoa</taxon>
        <taxon>Arthropoda</taxon>
        <taxon>Hexapoda</taxon>
        <taxon>Insecta</taxon>
        <taxon>Pterygota</taxon>
        <taxon>Neoptera</taxon>
        <taxon>Endopterygota</taxon>
        <taxon>Hymenoptera</taxon>
        <taxon>Apocrita</taxon>
        <taxon>Proctotrupomorpha</taxon>
        <taxon>Chalcidoidea</taxon>
        <taxon>Pteromalidae</taxon>
        <taxon>Pteromalinae</taxon>
        <taxon>Trichomalopsis</taxon>
    </lineage>
</organism>
<gene>
    <name evidence="2" type="ORF">TSAR_000527</name>
</gene>
<evidence type="ECO:0000313" key="2">
    <source>
        <dbReference type="EMBL" id="OXU30647.1"/>
    </source>
</evidence>
<dbReference type="AlphaFoldDB" id="A0A232FJZ9"/>
<sequence>MVQGGTKDAEEDRKRREPSGRKRRYRSMTDIEDADTDPKGWACWKNRGGKGNRRDARRKFCNSKILSFVKTSRKYFLVGYKFKSPVFRKYPYGCVILEG</sequence>
<keyword evidence="3" id="KW-1185">Reference proteome</keyword>
<reference evidence="2 3" key="1">
    <citation type="journal article" date="2017" name="Curr. Biol.">
        <title>The Evolution of Venom by Co-option of Single-Copy Genes.</title>
        <authorList>
            <person name="Martinson E.O."/>
            <person name="Mrinalini"/>
            <person name="Kelkar Y.D."/>
            <person name="Chang C.H."/>
            <person name="Werren J.H."/>
        </authorList>
    </citation>
    <scope>NUCLEOTIDE SEQUENCE [LARGE SCALE GENOMIC DNA]</scope>
    <source>
        <strain evidence="2 3">Alberta</strain>
        <tissue evidence="2">Whole body</tissue>
    </source>
</reference>
<feature type="region of interest" description="Disordered" evidence="1">
    <location>
        <begin position="1"/>
        <end position="29"/>
    </location>
</feature>
<comment type="caution">
    <text evidence="2">The sequence shown here is derived from an EMBL/GenBank/DDBJ whole genome shotgun (WGS) entry which is preliminary data.</text>
</comment>
<accession>A0A232FJZ9</accession>